<organism evidence="2 3">
    <name type="scientific">Drosophila ananassae</name>
    <name type="common">Fruit fly</name>
    <dbReference type="NCBI Taxonomy" id="7217"/>
    <lineage>
        <taxon>Eukaryota</taxon>
        <taxon>Metazoa</taxon>
        <taxon>Ecdysozoa</taxon>
        <taxon>Arthropoda</taxon>
        <taxon>Hexapoda</taxon>
        <taxon>Insecta</taxon>
        <taxon>Pterygota</taxon>
        <taxon>Neoptera</taxon>
        <taxon>Endopterygota</taxon>
        <taxon>Diptera</taxon>
        <taxon>Brachycera</taxon>
        <taxon>Muscomorpha</taxon>
        <taxon>Ephydroidea</taxon>
        <taxon>Drosophilidae</taxon>
        <taxon>Drosophila</taxon>
        <taxon>Sophophora</taxon>
    </lineage>
</organism>
<feature type="region of interest" description="Disordered" evidence="1">
    <location>
        <begin position="259"/>
        <end position="323"/>
    </location>
</feature>
<feature type="region of interest" description="Disordered" evidence="1">
    <location>
        <begin position="15"/>
        <end position="40"/>
    </location>
</feature>
<dbReference type="EMBL" id="CH902620">
    <property type="protein sequence ID" value="EDV31098.2"/>
    <property type="molecule type" value="Genomic_DNA"/>
</dbReference>
<evidence type="ECO:0000313" key="2">
    <source>
        <dbReference type="EMBL" id="EDV31098.2"/>
    </source>
</evidence>
<accession>B3MNL1</accession>
<feature type="compositionally biased region" description="Gly residues" evidence="1">
    <location>
        <begin position="397"/>
        <end position="408"/>
    </location>
</feature>
<feature type="compositionally biased region" description="Low complexity" evidence="1">
    <location>
        <begin position="201"/>
        <end position="241"/>
    </location>
</feature>
<dbReference type="eggNOG" id="ENOG502T6SU">
    <property type="taxonomic scope" value="Eukaryota"/>
</dbReference>
<evidence type="ECO:0000313" key="3">
    <source>
        <dbReference type="Proteomes" id="UP000007801"/>
    </source>
</evidence>
<protein>
    <submittedName>
        <fullName evidence="2">Uncharacterized protein</fullName>
    </submittedName>
</protein>
<feature type="compositionally biased region" description="Polar residues" evidence="1">
    <location>
        <begin position="179"/>
        <end position="200"/>
    </location>
</feature>
<dbReference type="HOGENOM" id="CLU_734198_0_0_1"/>
<dbReference type="InParanoid" id="B3MNL1"/>
<name>B3MNL1_DROAN</name>
<evidence type="ECO:0000256" key="1">
    <source>
        <dbReference type="SAM" id="MobiDB-lite"/>
    </source>
</evidence>
<dbReference type="AlphaFoldDB" id="B3MNL1"/>
<feature type="compositionally biased region" description="Gly residues" evidence="1">
    <location>
        <begin position="303"/>
        <end position="314"/>
    </location>
</feature>
<sequence length="424" mass="46069">MSNFADFRFSFKDLEKSMSESSKTQLSMDELDTTENSAASQGNISRELAHKIWRVTPSDISLGIPEPTVPTYPFIGGVDWGSGGSSSSKHPANDAATAFISEVERALYADSTGYPENGTPNYFKAAENYAIYGDNFLDFPKDTSTCFAGLGSTGRSTSNPPPGFERSARSSALYERRQTPSQAGSASTPNFSGFKTNARCSININNIGSSRSNSNSVTNTNTNPNPNPNPNHNHNPNSRISGSNINEIPFPQIYHQLFSQSPSQAQSSSSHHQHPNHSHNQQHSGASQSPQQQHHHQQHHQQRGGGGAASGGDHLGGHPPTNEISLSQLYQQLMARNLRTNHLHQHQQQQQQTNSNAAAAAMIYANLELQQQMQLRQLQLQQLHQQQQQHSRLPRGIYGGNNGQGTGGAVPPTGGKEPPTGNHK</sequence>
<dbReference type="Proteomes" id="UP000007801">
    <property type="component" value="Unassembled WGS sequence"/>
</dbReference>
<dbReference type="OrthoDB" id="8036466at2759"/>
<reference evidence="2 3" key="1">
    <citation type="journal article" date="2007" name="Nature">
        <title>Evolution of genes and genomes on the Drosophila phylogeny.</title>
        <authorList>
            <consortium name="Drosophila 12 Genomes Consortium"/>
            <person name="Clark A.G."/>
            <person name="Eisen M.B."/>
            <person name="Smith D.R."/>
            <person name="Bergman C.M."/>
            <person name="Oliver B."/>
            <person name="Markow T.A."/>
            <person name="Kaufman T.C."/>
            <person name="Kellis M."/>
            <person name="Gelbart W."/>
            <person name="Iyer V.N."/>
            <person name="Pollard D.A."/>
            <person name="Sackton T.B."/>
            <person name="Larracuente A.M."/>
            <person name="Singh N.D."/>
            <person name="Abad J.P."/>
            <person name="Abt D.N."/>
            <person name="Adryan B."/>
            <person name="Aguade M."/>
            <person name="Akashi H."/>
            <person name="Anderson W.W."/>
            <person name="Aquadro C.F."/>
            <person name="Ardell D.H."/>
            <person name="Arguello R."/>
            <person name="Artieri C.G."/>
            <person name="Barbash D.A."/>
            <person name="Barker D."/>
            <person name="Barsanti P."/>
            <person name="Batterham P."/>
            <person name="Batzoglou S."/>
            <person name="Begun D."/>
            <person name="Bhutkar A."/>
            <person name="Blanco E."/>
            <person name="Bosak S.A."/>
            <person name="Bradley R.K."/>
            <person name="Brand A.D."/>
            <person name="Brent M.R."/>
            <person name="Brooks A.N."/>
            <person name="Brown R.H."/>
            <person name="Butlin R.K."/>
            <person name="Caggese C."/>
            <person name="Calvi B.R."/>
            <person name="Bernardo de Carvalho A."/>
            <person name="Caspi A."/>
            <person name="Castrezana S."/>
            <person name="Celniker S.E."/>
            <person name="Chang J.L."/>
            <person name="Chapple C."/>
            <person name="Chatterji S."/>
            <person name="Chinwalla A."/>
            <person name="Civetta A."/>
            <person name="Clifton S.W."/>
            <person name="Comeron J.M."/>
            <person name="Costello J.C."/>
            <person name="Coyne J.A."/>
            <person name="Daub J."/>
            <person name="David R.G."/>
            <person name="Delcher A.L."/>
            <person name="Delehaunty K."/>
            <person name="Do C.B."/>
            <person name="Ebling H."/>
            <person name="Edwards K."/>
            <person name="Eickbush T."/>
            <person name="Evans J.D."/>
            <person name="Filipski A."/>
            <person name="Findeiss S."/>
            <person name="Freyhult E."/>
            <person name="Fulton L."/>
            <person name="Fulton R."/>
            <person name="Garcia A.C."/>
            <person name="Gardiner A."/>
            <person name="Garfield D.A."/>
            <person name="Garvin B.E."/>
            <person name="Gibson G."/>
            <person name="Gilbert D."/>
            <person name="Gnerre S."/>
            <person name="Godfrey J."/>
            <person name="Good R."/>
            <person name="Gotea V."/>
            <person name="Gravely B."/>
            <person name="Greenberg A.J."/>
            <person name="Griffiths-Jones S."/>
            <person name="Gross S."/>
            <person name="Guigo R."/>
            <person name="Gustafson E.A."/>
            <person name="Haerty W."/>
            <person name="Hahn M.W."/>
            <person name="Halligan D.L."/>
            <person name="Halpern A.L."/>
            <person name="Halter G.M."/>
            <person name="Han M.V."/>
            <person name="Heger A."/>
            <person name="Hillier L."/>
            <person name="Hinrichs A.S."/>
            <person name="Holmes I."/>
            <person name="Hoskins R.A."/>
            <person name="Hubisz M.J."/>
            <person name="Hultmark D."/>
            <person name="Huntley M.A."/>
            <person name="Jaffe D.B."/>
            <person name="Jagadeeshan S."/>
            <person name="Jeck W.R."/>
            <person name="Johnson J."/>
            <person name="Jones C.D."/>
            <person name="Jordan W.C."/>
            <person name="Karpen G.H."/>
            <person name="Kataoka E."/>
            <person name="Keightley P.D."/>
            <person name="Kheradpour P."/>
            <person name="Kirkness E.F."/>
            <person name="Koerich L.B."/>
            <person name="Kristiansen K."/>
            <person name="Kudrna D."/>
            <person name="Kulathinal R.J."/>
            <person name="Kumar S."/>
            <person name="Kwok R."/>
            <person name="Lander E."/>
            <person name="Langley C.H."/>
            <person name="Lapoint R."/>
            <person name="Lazzaro B.P."/>
            <person name="Lee S.J."/>
            <person name="Levesque L."/>
            <person name="Li R."/>
            <person name="Lin C.F."/>
            <person name="Lin M.F."/>
            <person name="Lindblad-Toh K."/>
            <person name="Llopart A."/>
            <person name="Long M."/>
            <person name="Low L."/>
            <person name="Lozovsky E."/>
            <person name="Lu J."/>
            <person name="Luo M."/>
            <person name="Machado C.A."/>
            <person name="Makalowski W."/>
            <person name="Marzo M."/>
            <person name="Matsuda M."/>
            <person name="Matzkin L."/>
            <person name="McAllister B."/>
            <person name="McBride C.S."/>
            <person name="McKernan B."/>
            <person name="McKernan K."/>
            <person name="Mendez-Lago M."/>
            <person name="Minx P."/>
            <person name="Mollenhauer M.U."/>
            <person name="Montooth K."/>
            <person name="Mount S.M."/>
            <person name="Mu X."/>
            <person name="Myers E."/>
            <person name="Negre B."/>
            <person name="Newfeld S."/>
            <person name="Nielsen R."/>
            <person name="Noor M.A."/>
            <person name="O'Grady P."/>
            <person name="Pachter L."/>
            <person name="Papaceit M."/>
            <person name="Parisi M.J."/>
            <person name="Parisi M."/>
            <person name="Parts L."/>
            <person name="Pedersen J.S."/>
            <person name="Pesole G."/>
            <person name="Phillippy A.M."/>
            <person name="Ponting C.P."/>
            <person name="Pop M."/>
            <person name="Porcelli D."/>
            <person name="Powell J.R."/>
            <person name="Prohaska S."/>
            <person name="Pruitt K."/>
            <person name="Puig M."/>
            <person name="Quesneville H."/>
            <person name="Ram K.R."/>
            <person name="Rand D."/>
            <person name="Rasmussen M.D."/>
            <person name="Reed L.K."/>
            <person name="Reenan R."/>
            <person name="Reily A."/>
            <person name="Remington K.A."/>
            <person name="Rieger T.T."/>
            <person name="Ritchie M.G."/>
            <person name="Robin C."/>
            <person name="Rogers Y.H."/>
            <person name="Rohde C."/>
            <person name="Rozas J."/>
            <person name="Rubenfield M.J."/>
            <person name="Ruiz A."/>
            <person name="Russo S."/>
            <person name="Salzberg S.L."/>
            <person name="Sanchez-Gracia A."/>
            <person name="Saranga D.J."/>
            <person name="Sato H."/>
            <person name="Schaeffer S.W."/>
            <person name="Schatz M.C."/>
            <person name="Schlenke T."/>
            <person name="Schwartz R."/>
            <person name="Segarra C."/>
            <person name="Singh R.S."/>
            <person name="Sirot L."/>
            <person name="Sirota M."/>
            <person name="Sisneros N.B."/>
            <person name="Smith C.D."/>
            <person name="Smith T.F."/>
            <person name="Spieth J."/>
            <person name="Stage D.E."/>
            <person name="Stark A."/>
            <person name="Stephan W."/>
            <person name="Strausberg R.L."/>
            <person name="Strempel S."/>
            <person name="Sturgill D."/>
            <person name="Sutton G."/>
            <person name="Sutton G.G."/>
            <person name="Tao W."/>
            <person name="Teichmann S."/>
            <person name="Tobari Y.N."/>
            <person name="Tomimura Y."/>
            <person name="Tsolas J.M."/>
            <person name="Valente V.L."/>
            <person name="Venter E."/>
            <person name="Venter J.C."/>
            <person name="Vicario S."/>
            <person name="Vieira F.G."/>
            <person name="Vilella A.J."/>
            <person name="Villasante A."/>
            <person name="Walenz B."/>
            <person name="Wang J."/>
            <person name="Wasserman M."/>
            <person name="Watts T."/>
            <person name="Wilson D."/>
            <person name="Wilson R.K."/>
            <person name="Wing R.A."/>
            <person name="Wolfner M.F."/>
            <person name="Wong A."/>
            <person name="Wong G.K."/>
            <person name="Wu C.I."/>
            <person name="Wu G."/>
            <person name="Yamamoto D."/>
            <person name="Yang H.P."/>
            <person name="Yang S.P."/>
            <person name="Yorke J.A."/>
            <person name="Yoshida K."/>
            <person name="Zdobnov E."/>
            <person name="Zhang P."/>
            <person name="Zhang Y."/>
            <person name="Zimin A.V."/>
            <person name="Baldwin J."/>
            <person name="Abdouelleil A."/>
            <person name="Abdulkadir J."/>
            <person name="Abebe A."/>
            <person name="Abera B."/>
            <person name="Abreu J."/>
            <person name="Acer S.C."/>
            <person name="Aftuck L."/>
            <person name="Alexander A."/>
            <person name="An P."/>
            <person name="Anderson E."/>
            <person name="Anderson S."/>
            <person name="Arachi H."/>
            <person name="Azer M."/>
            <person name="Bachantsang P."/>
            <person name="Barry A."/>
            <person name="Bayul T."/>
            <person name="Berlin A."/>
            <person name="Bessette D."/>
            <person name="Bloom T."/>
            <person name="Blye J."/>
            <person name="Boguslavskiy L."/>
            <person name="Bonnet C."/>
            <person name="Boukhgalter B."/>
            <person name="Bourzgui I."/>
            <person name="Brown A."/>
            <person name="Cahill P."/>
            <person name="Channer S."/>
            <person name="Cheshatsang Y."/>
            <person name="Chuda L."/>
            <person name="Citroen M."/>
            <person name="Collymore A."/>
            <person name="Cooke P."/>
            <person name="Costello M."/>
            <person name="D'Aco K."/>
            <person name="Daza R."/>
            <person name="De Haan G."/>
            <person name="DeGray S."/>
            <person name="DeMaso C."/>
            <person name="Dhargay N."/>
            <person name="Dooley K."/>
            <person name="Dooley E."/>
            <person name="Doricent M."/>
            <person name="Dorje P."/>
            <person name="Dorjee K."/>
            <person name="Dupes A."/>
            <person name="Elong R."/>
            <person name="Falk J."/>
            <person name="Farina A."/>
            <person name="Faro S."/>
            <person name="Ferguson D."/>
            <person name="Fisher S."/>
            <person name="Foley C.D."/>
            <person name="Franke A."/>
            <person name="Friedrich D."/>
            <person name="Gadbois L."/>
            <person name="Gearin G."/>
            <person name="Gearin C.R."/>
            <person name="Giannoukos G."/>
            <person name="Goode T."/>
            <person name="Graham J."/>
            <person name="Grandbois E."/>
            <person name="Grewal S."/>
            <person name="Gyaltsen K."/>
            <person name="Hafez N."/>
            <person name="Hagos B."/>
            <person name="Hall J."/>
            <person name="Henson C."/>
            <person name="Hollinger A."/>
            <person name="Honan T."/>
            <person name="Huard M.D."/>
            <person name="Hughes L."/>
            <person name="Hurhula B."/>
            <person name="Husby M.E."/>
            <person name="Kamat A."/>
            <person name="Kanga B."/>
            <person name="Kashin S."/>
            <person name="Khazanovich D."/>
            <person name="Kisner P."/>
            <person name="Lance K."/>
            <person name="Lara M."/>
            <person name="Lee W."/>
            <person name="Lennon N."/>
            <person name="Letendre F."/>
            <person name="LeVine R."/>
            <person name="Lipovsky A."/>
            <person name="Liu X."/>
            <person name="Liu J."/>
            <person name="Liu S."/>
            <person name="Lokyitsang T."/>
            <person name="Lokyitsang Y."/>
            <person name="Lubonja R."/>
            <person name="Lui A."/>
            <person name="MacDonald P."/>
            <person name="Magnisalis V."/>
            <person name="Maru K."/>
            <person name="Matthews C."/>
            <person name="McCusker W."/>
            <person name="McDonough S."/>
            <person name="Mehta T."/>
            <person name="Meldrim J."/>
            <person name="Meneus L."/>
            <person name="Mihai O."/>
            <person name="Mihalev A."/>
            <person name="Mihova T."/>
            <person name="Mittelman R."/>
            <person name="Mlenga V."/>
            <person name="Montmayeur A."/>
            <person name="Mulrain L."/>
            <person name="Navidi A."/>
            <person name="Naylor J."/>
            <person name="Negash T."/>
            <person name="Nguyen T."/>
            <person name="Nguyen N."/>
            <person name="Nicol R."/>
            <person name="Norbu C."/>
            <person name="Norbu N."/>
            <person name="Novod N."/>
            <person name="O'Neill B."/>
            <person name="Osman S."/>
            <person name="Markiewicz E."/>
            <person name="Oyono O.L."/>
            <person name="Patti C."/>
            <person name="Phunkhang P."/>
            <person name="Pierre F."/>
            <person name="Priest M."/>
            <person name="Raghuraman S."/>
            <person name="Rege F."/>
            <person name="Reyes R."/>
            <person name="Rise C."/>
            <person name="Rogov P."/>
            <person name="Ross K."/>
            <person name="Ryan E."/>
            <person name="Settipalli S."/>
            <person name="Shea T."/>
            <person name="Sherpa N."/>
            <person name="Shi L."/>
            <person name="Shih D."/>
            <person name="Sparrow T."/>
            <person name="Spaulding J."/>
            <person name="Stalker J."/>
            <person name="Stange-Thomann N."/>
            <person name="Stavropoulos S."/>
            <person name="Stone C."/>
            <person name="Strader C."/>
            <person name="Tesfaye S."/>
            <person name="Thomson T."/>
            <person name="Thoulutsang Y."/>
            <person name="Thoulutsang D."/>
            <person name="Topham K."/>
            <person name="Topping I."/>
            <person name="Tsamla T."/>
            <person name="Vassiliev H."/>
            <person name="Vo A."/>
            <person name="Wangchuk T."/>
            <person name="Wangdi T."/>
            <person name="Weiand M."/>
            <person name="Wilkinson J."/>
            <person name="Wilson A."/>
            <person name="Yadav S."/>
            <person name="Young G."/>
            <person name="Yu Q."/>
            <person name="Zembek L."/>
            <person name="Zhong D."/>
            <person name="Zimmer A."/>
            <person name="Zwirko Z."/>
            <person name="Jaffe D.B."/>
            <person name="Alvarez P."/>
            <person name="Brockman W."/>
            <person name="Butler J."/>
            <person name="Chin C."/>
            <person name="Gnerre S."/>
            <person name="Grabherr M."/>
            <person name="Kleber M."/>
            <person name="Mauceli E."/>
            <person name="MacCallum I."/>
        </authorList>
    </citation>
    <scope>NUCLEOTIDE SEQUENCE [LARGE SCALE GENOMIC DNA]</scope>
    <source>
        <strain evidence="3">Tucson 14024-0371.13</strain>
    </source>
</reference>
<feature type="region of interest" description="Disordered" evidence="1">
    <location>
        <begin position="385"/>
        <end position="424"/>
    </location>
</feature>
<feature type="compositionally biased region" description="Low complexity" evidence="1">
    <location>
        <begin position="259"/>
        <end position="270"/>
    </location>
</feature>
<proteinExistence type="predicted"/>
<feature type="region of interest" description="Disordered" evidence="1">
    <location>
        <begin position="152"/>
        <end position="245"/>
    </location>
</feature>
<gene>
    <name evidence="2" type="primary">Dana\GF14721</name>
    <name evidence="2" type="synonym">dana_GLEANR_15485</name>
    <name evidence="2" type="ORF">GF14721</name>
</gene>
<feature type="compositionally biased region" description="Low complexity" evidence="1">
    <location>
        <begin position="278"/>
        <end position="292"/>
    </location>
</feature>
<feature type="compositionally biased region" description="Basic residues" evidence="1">
    <location>
        <begin position="293"/>
        <end position="302"/>
    </location>
</feature>
<dbReference type="FunCoup" id="B3MNL1">
    <property type="interactions" value="2"/>
</dbReference>
<keyword evidence="3" id="KW-1185">Reference proteome</keyword>